<accession>A0ABP3TT35</accession>
<gene>
    <name evidence="1" type="ORF">GCM10009105_24110</name>
</gene>
<comment type="caution">
    <text evidence="1">The sequence shown here is derived from an EMBL/GenBank/DDBJ whole genome shotgun (WGS) entry which is preliminary data.</text>
</comment>
<evidence type="ECO:0000313" key="2">
    <source>
        <dbReference type="Proteomes" id="UP001501523"/>
    </source>
</evidence>
<reference evidence="2" key="1">
    <citation type="journal article" date="2019" name="Int. J. Syst. Evol. Microbiol.">
        <title>The Global Catalogue of Microorganisms (GCM) 10K type strain sequencing project: providing services to taxonomists for standard genome sequencing and annotation.</title>
        <authorList>
            <consortium name="The Broad Institute Genomics Platform"/>
            <consortium name="The Broad Institute Genome Sequencing Center for Infectious Disease"/>
            <person name="Wu L."/>
            <person name="Ma J."/>
        </authorList>
    </citation>
    <scope>NUCLEOTIDE SEQUENCE [LARGE SCALE GENOMIC DNA]</scope>
    <source>
        <strain evidence="2">JCM 15421</strain>
    </source>
</reference>
<organism evidence="1 2">
    <name type="scientific">Dokdonella soli</name>
    <dbReference type="NCBI Taxonomy" id="529810"/>
    <lineage>
        <taxon>Bacteria</taxon>
        <taxon>Pseudomonadati</taxon>
        <taxon>Pseudomonadota</taxon>
        <taxon>Gammaproteobacteria</taxon>
        <taxon>Lysobacterales</taxon>
        <taxon>Rhodanobacteraceae</taxon>
        <taxon>Dokdonella</taxon>
    </lineage>
</organism>
<name>A0ABP3TT35_9GAMM</name>
<protein>
    <submittedName>
        <fullName evidence="1">Uncharacterized protein</fullName>
    </submittedName>
</protein>
<sequence>MTASLPATLLQLWSLTGRSPSHSAADWNHFFDPIGLILLAPAAKNNYWCTPLNSFTFAATGGDGVHYGLVNTGSGFTDFSPVVMTVPMCDTPNLIVGANLKEFLSLGCRFGYFALEQLIYNRERTIRELATGQFDPEQEEKERRLLKSITEAFNLKPWANPAARLEELAVAFTATLQLPEASESAA</sequence>
<dbReference type="Proteomes" id="UP001501523">
    <property type="component" value="Unassembled WGS sequence"/>
</dbReference>
<proteinExistence type="predicted"/>
<dbReference type="EMBL" id="BAAAEU010000015">
    <property type="protein sequence ID" value="GAA0717273.1"/>
    <property type="molecule type" value="Genomic_DNA"/>
</dbReference>
<keyword evidence="2" id="KW-1185">Reference proteome</keyword>
<evidence type="ECO:0000313" key="1">
    <source>
        <dbReference type="EMBL" id="GAA0717273.1"/>
    </source>
</evidence>
<dbReference type="RefSeq" id="WP_343791427.1">
    <property type="nucleotide sequence ID" value="NZ_BAAAEU010000015.1"/>
</dbReference>